<dbReference type="InterPro" id="IPR035198">
    <property type="entry name" value="SU10_MCP"/>
</dbReference>
<evidence type="ECO:0000313" key="2">
    <source>
        <dbReference type="Proteomes" id="UP000576225"/>
    </source>
</evidence>
<dbReference type="AlphaFoldDB" id="A0A848AZC9"/>
<accession>A0A848AZC9</accession>
<sequence>MLYTYSFQNKKRDLSDVLSTVVKDEPRFISNFRNLGVATQQKHEWLEDQIAGRSIVATAVSALACTVSAADAAKVRTGTLLTVKDDPALFRVVSVSGSVVTVELAAANGSATTTPKVNDVLNIVSTPMPEGTDNGDGEEDYHFTDKDYNFCQIFRKEIVLTGSALAIGVYGNVDNQLNRQTAFALGELTRDLNRVVLFGRRVEPTASAKGEAGGLYCFGTQPGGLLVDASGAAFDSYVVNDGAQAVMGAGGDPQQILCSPGQARVLSNEFKDRLQVLRADDRRGAYVAVLINEVNGRGMTIMADPDVPDTEAWVLDPAGFGMRSLKGRAISDEDATPKGFDGVRRVALGELTFVFKNAKQRLCRIKGLQPSAAALAGIKNSRGTVTVANTEANPVPTKAVTE</sequence>
<evidence type="ECO:0000313" key="1">
    <source>
        <dbReference type="EMBL" id="NMD86282.1"/>
    </source>
</evidence>
<organism evidence="1 2">
    <name type="scientific">Victivallis vadensis</name>
    <dbReference type="NCBI Taxonomy" id="172901"/>
    <lineage>
        <taxon>Bacteria</taxon>
        <taxon>Pseudomonadati</taxon>
        <taxon>Lentisphaerota</taxon>
        <taxon>Lentisphaeria</taxon>
        <taxon>Victivallales</taxon>
        <taxon>Victivallaceae</taxon>
        <taxon>Victivallis</taxon>
    </lineage>
</organism>
<proteinExistence type="predicted"/>
<comment type="caution">
    <text evidence="1">The sequence shown here is derived from an EMBL/GenBank/DDBJ whole genome shotgun (WGS) entry which is preliminary data.</text>
</comment>
<dbReference type="Proteomes" id="UP000576225">
    <property type="component" value="Unassembled WGS sequence"/>
</dbReference>
<protein>
    <submittedName>
        <fullName evidence="1">DUF5309 domain-containing protein</fullName>
    </submittedName>
</protein>
<dbReference type="EMBL" id="JABAEW010000009">
    <property type="protein sequence ID" value="NMD86282.1"/>
    <property type="molecule type" value="Genomic_DNA"/>
</dbReference>
<dbReference type="RefSeq" id="WP_168962077.1">
    <property type="nucleotide sequence ID" value="NZ_JABAEW010000009.1"/>
</dbReference>
<name>A0A848AZC9_9BACT</name>
<gene>
    <name evidence="1" type="ORF">HF882_06755</name>
</gene>
<dbReference type="Pfam" id="PF17236">
    <property type="entry name" value="SU10_MCP"/>
    <property type="match status" value="1"/>
</dbReference>
<reference evidence="1 2" key="1">
    <citation type="submission" date="2020-04" db="EMBL/GenBank/DDBJ databases">
        <authorList>
            <person name="Hitch T.C.A."/>
            <person name="Wylensek D."/>
            <person name="Clavel T."/>
        </authorList>
    </citation>
    <scope>NUCLEOTIDE SEQUENCE [LARGE SCALE GENOMIC DNA]</scope>
    <source>
        <strain evidence="1 2">COR2-253-APC-1A</strain>
    </source>
</reference>